<accession>A0ABU8XSZ6</accession>
<feature type="transmembrane region" description="Helical" evidence="14">
    <location>
        <begin position="131"/>
        <end position="152"/>
    </location>
</feature>
<dbReference type="InterPro" id="IPR051817">
    <property type="entry name" value="FDH_cytochrome_b556_subunit"/>
</dbReference>
<keyword evidence="8 14" id="KW-0812">Transmembrane</keyword>
<keyword evidence="12" id="KW-0408">Iron</keyword>
<evidence type="ECO:0000256" key="2">
    <source>
        <dbReference type="ARBA" id="ARBA00004651"/>
    </source>
</evidence>
<proteinExistence type="inferred from homology"/>
<keyword evidence="5" id="KW-0813">Transport</keyword>
<comment type="similarity">
    <text evidence="4">Belongs to the formate dehydrogenase gamma subunit family.</text>
</comment>
<dbReference type="SUPFAM" id="SSF81342">
    <property type="entry name" value="Transmembrane di-heme cytochromes"/>
    <property type="match status" value="1"/>
</dbReference>
<feature type="transmembrane region" description="Helical" evidence="14">
    <location>
        <begin position="172"/>
        <end position="193"/>
    </location>
</feature>
<evidence type="ECO:0000256" key="5">
    <source>
        <dbReference type="ARBA" id="ARBA00022448"/>
    </source>
</evidence>
<keyword evidence="13 14" id="KW-0472">Membrane</keyword>
<dbReference type="InterPro" id="IPR016174">
    <property type="entry name" value="Di-haem_cyt_TM"/>
</dbReference>
<keyword evidence="18" id="KW-1185">Reference proteome</keyword>
<feature type="transmembrane region" description="Helical" evidence="14">
    <location>
        <begin position="231"/>
        <end position="255"/>
    </location>
</feature>
<keyword evidence="7" id="KW-0349">Heme</keyword>
<keyword evidence="17" id="KW-0560">Oxidoreductase</keyword>
<evidence type="ECO:0000259" key="16">
    <source>
        <dbReference type="Pfam" id="PF01292"/>
    </source>
</evidence>
<evidence type="ECO:0000256" key="10">
    <source>
        <dbReference type="ARBA" id="ARBA00022982"/>
    </source>
</evidence>
<comment type="subcellular location">
    <subcellularLocation>
        <location evidence="2">Cell membrane</location>
        <topology evidence="2">Multi-pass membrane protein</topology>
    </subcellularLocation>
</comment>
<keyword evidence="15" id="KW-0732">Signal</keyword>
<evidence type="ECO:0000256" key="15">
    <source>
        <dbReference type="SAM" id="SignalP"/>
    </source>
</evidence>
<dbReference type="Pfam" id="PF01292">
    <property type="entry name" value="Ni_hydr_CYTB"/>
    <property type="match status" value="1"/>
</dbReference>
<keyword evidence="9" id="KW-0479">Metal-binding</keyword>
<dbReference type="PANTHER" id="PTHR30074:SF6">
    <property type="entry name" value="FORMATE DEHYDROGENASE GAMMA SUBUNIT"/>
    <property type="match status" value="1"/>
</dbReference>
<keyword evidence="10" id="KW-0249">Electron transport</keyword>
<gene>
    <name evidence="17" type="ORF">U1T56_10100</name>
</gene>
<reference evidence="17 18" key="1">
    <citation type="submission" date="2024-01" db="EMBL/GenBank/DDBJ databases">
        <title>Multi-omics insights into the function and evolution of sodium benzoate biodegradation pathways in Benzoatithermus flavus gen. nov., sp. nov. from hot spring.</title>
        <authorList>
            <person name="Hu C.-J."/>
            <person name="Li W.-J."/>
        </authorList>
    </citation>
    <scope>NUCLEOTIDE SEQUENCE [LARGE SCALE GENOMIC DNA]</scope>
    <source>
        <strain evidence="17 18">SYSU G07066</strain>
    </source>
</reference>
<organism evidence="17 18">
    <name type="scientific">Benzoatithermus flavus</name>
    <dbReference type="NCBI Taxonomy" id="3108223"/>
    <lineage>
        <taxon>Bacteria</taxon>
        <taxon>Pseudomonadati</taxon>
        <taxon>Pseudomonadota</taxon>
        <taxon>Alphaproteobacteria</taxon>
        <taxon>Geminicoccales</taxon>
        <taxon>Geminicoccaceae</taxon>
        <taxon>Benzoatithermus</taxon>
    </lineage>
</organism>
<dbReference type="EC" id="1.17.1.9" evidence="17"/>
<evidence type="ECO:0000256" key="14">
    <source>
        <dbReference type="SAM" id="Phobius"/>
    </source>
</evidence>
<evidence type="ECO:0000256" key="3">
    <source>
        <dbReference type="ARBA" id="ARBA00008622"/>
    </source>
</evidence>
<feature type="domain" description="Cytochrome b561 bacterial/Ni-hydrogenase" evidence="16">
    <location>
        <begin position="121"/>
        <end position="298"/>
    </location>
</feature>
<evidence type="ECO:0000256" key="12">
    <source>
        <dbReference type="ARBA" id="ARBA00023004"/>
    </source>
</evidence>
<dbReference type="Proteomes" id="UP001375743">
    <property type="component" value="Unassembled WGS sequence"/>
</dbReference>
<evidence type="ECO:0000313" key="17">
    <source>
        <dbReference type="EMBL" id="MEK0083504.1"/>
    </source>
</evidence>
<evidence type="ECO:0000256" key="7">
    <source>
        <dbReference type="ARBA" id="ARBA00022617"/>
    </source>
</evidence>
<dbReference type="EMBL" id="JBBLZC010000008">
    <property type="protein sequence ID" value="MEK0083504.1"/>
    <property type="molecule type" value="Genomic_DNA"/>
</dbReference>
<feature type="transmembrane region" description="Helical" evidence="14">
    <location>
        <begin position="267"/>
        <end position="286"/>
    </location>
</feature>
<evidence type="ECO:0000256" key="6">
    <source>
        <dbReference type="ARBA" id="ARBA00022475"/>
    </source>
</evidence>
<feature type="chain" id="PRO_5046316986" evidence="15">
    <location>
        <begin position="27"/>
        <end position="332"/>
    </location>
</feature>
<evidence type="ECO:0000256" key="13">
    <source>
        <dbReference type="ARBA" id="ARBA00023136"/>
    </source>
</evidence>
<feature type="signal peptide" evidence="15">
    <location>
        <begin position="1"/>
        <end position="26"/>
    </location>
</feature>
<comment type="cofactor">
    <cofactor evidence="1">
        <name>heme</name>
        <dbReference type="ChEBI" id="CHEBI:30413"/>
    </cofactor>
</comment>
<dbReference type="NCBIfam" id="TIGR01583">
    <property type="entry name" value="formate-DH-gamm"/>
    <property type="match status" value="1"/>
</dbReference>
<keyword evidence="11 14" id="KW-1133">Transmembrane helix</keyword>
<dbReference type="RefSeq" id="WP_418159352.1">
    <property type="nucleotide sequence ID" value="NZ_JBBLZC010000008.1"/>
</dbReference>
<dbReference type="InterPro" id="IPR006471">
    <property type="entry name" value="Formate_DH_gsu"/>
</dbReference>
<comment type="similarity">
    <text evidence="3">Belongs to the HupC/HyaC/HydC family.</text>
</comment>
<dbReference type="InterPro" id="IPR000516">
    <property type="entry name" value="Ni-dep_Hydgase_cyt-B"/>
</dbReference>
<feature type="transmembrane region" description="Helical" evidence="14">
    <location>
        <begin position="81"/>
        <end position="104"/>
    </location>
</feature>
<evidence type="ECO:0000256" key="11">
    <source>
        <dbReference type="ARBA" id="ARBA00022989"/>
    </source>
</evidence>
<sequence>MRKRIAFWLAPLCLMLALFLSFPSVAQLYQVPGPNSPTKKEDVPIYRQEPDKIVGRVSIPDEKLATLIQPEGREWRSFRLFIFRTVATVLVIGTVLALAAFYLVRGRIRLERGWSGYLVQRFNGFERMAHWLTAVSFIVMALTGLVITFGRPVLIPLLGHGWFSALADWSKLAHNFFSVPFLVGVFLILILWIKDNLPERADIDWIKQGGGLFSGGRVHPEAGRFNAGQKLIFWAVVLGGIALGITGFMLMAPFAVTGIGGMQAAHAVHALVASVLAAVIVAHIYIGTLGMEGAFDAMGRGEVDANWAREHHSRWYEELQERGEVPRSLPAE</sequence>
<comment type="caution">
    <text evidence="17">The sequence shown here is derived from an EMBL/GenBank/DDBJ whole genome shotgun (WGS) entry which is preliminary data.</text>
</comment>
<dbReference type="PANTHER" id="PTHR30074">
    <property type="entry name" value="FORMATE DEHYDROGENASE, NITRATE-INDUCIBLE, CYTOCHROME B556 FDN SUBUNIT"/>
    <property type="match status" value="1"/>
</dbReference>
<dbReference type="InterPro" id="IPR011577">
    <property type="entry name" value="Cyt_b561_bac/Ni-Hgenase"/>
</dbReference>
<evidence type="ECO:0000313" key="18">
    <source>
        <dbReference type="Proteomes" id="UP001375743"/>
    </source>
</evidence>
<dbReference type="GO" id="GO:0008863">
    <property type="term" value="F:formate dehydrogenase (NAD+) activity"/>
    <property type="evidence" value="ECO:0007669"/>
    <property type="project" value="UniProtKB-EC"/>
</dbReference>
<evidence type="ECO:0000256" key="9">
    <source>
        <dbReference type="ARBA" id="ARBA00022723"/>
    </source>
</evidence>
<protein>
    <submittedName>
        <fullName evidence="17">Formate dehydrogenase subunit gamma</fullName>
        <ecNumber evidence="17">1.17.1.9</ecNumber>
    </submittedName>
</protein>
<keyword evidence="6" id="KW-1003">Cell membrane</keyword>
<dbReference type="PRINTS" id="PR00161">
    <property type="entry name" value="NIHGNASECYTB"/>
</dbReference>
<name>A0ABU8XSZ6_9PROT</name>
<dbReference type="Gene3D" id="1.20.950.20">
    <property type="entry name" value="Transmembrane di-heme cytochromes, Chain C"/>
    <property type="match status" value="1"/>
</dbReference>
<evidence type="ECO:0000256" key="8">
    <source>
        <dbReference type="ARBA" id="ARBA00022692"/>
    </source>
</evidence>
<evidence type="ECO:0000256" key="1">
    <source>
        <dbReference type="ARBA" id="ARBA00001971"/>
    </source>
</evidence>
<evidence type="ECO:0000256" key="4">
    <source>
        <dbReference type="ARBA" id="ARBA00010747"/>
    </source>
</evidence>